<evidence type="ECO:0000313" key="2">
    <source>
        <dbReference type="Proteomes" id="UP000236290"/>
    </source>
</evidence>
<reference evidence="1 2" key="1">
    <citation type="submission" date="2017-02" db="EMBL/GenBank/DDBJ databases">
        <title>Genomes of Trichoderma spp. with biocontrol activity.</title>
        <authorList>
            <person name="Gardiner D."/>
            <person name="Kazan K."/>
            <person name="Vos C."/>
            <person name="Harvey P."/>
        </authorList>
    </citation>
    <scope>NUCLEOTIDE SEQUENCE [LARGE SCALE GENOMIC DNA]</scope>
    <source>
        <strain evidence="1 2">Tr1</strain>
    </source>
</reference>
<evidence type="ECO:0000313" key="1">
    <source>
        <dbReference type="EMBL" id="PNP57834.1"/>
    </source>
</evidence>
<dbReference type="InterPro" id="IPR036291">
    <property type="entry name" value="NAD(P)-bd_dom_sf"/>
</dbReference>
<accession>A0A2K0UJ90</accession>
<sequence length="79" mass="8513">MKLIIVGSSGFVGKELVRQAIISPAVTSVVGISRRETPVPESLKDSSDAAKFTSIVCDDFLNYSDNVKQHLSNADACVW</sequence>
<dbReference type="SUPFAM" id="SSF51735">
    <property type="entry name" value="NAD(P)-binding Rossmann-fold domains"/>
    <property type="match status" value="1"/>
</dbReference>
<gene>
    <name evidence="1" type="ORF">THARTR1_01992</name>
</gene>
<proteinExistence type="predicted"/>
<dbReference type="OrthoDB" id="3535423at2759"/>
<organism evidence="1 2">
    <name type="scientific">Trichoderma harzianum</name>
    <name type="common">Hypocrea lixii</name>
    <dbReference type="NCBI Taxonomy" id="5544"/>
    <lineage>
        <taxon>Eukaryota</taxon>
        <taxon>Fungi</taxon>
        <taxon>Dikarya</taxon>
        <taxon>Ascomycota</taxon>
        <taxon>Pezizomycotina</taxon>
        <taxon>Sordariomycetes</taxon>
        <taxon>Hypocreomycetidae</taxon>
        <taxon>Hypocreales</taxon>
        <taxon>Hypocreaceae</taxon>
        <taxon>Trichoderma</taxon>
    </lineage>
</organism>
<comment type="caution">
    <text evidence="1">The sequence shown here is derived from an EMBL/GenBank/DDBJ whole genome shotgun (WGS) entry which is preliminary data.</text>
</comment>
<name>A0A2K0UJ90_TRIHA</name>
<dbReference type="Gene3D" id="3.40.50.720">
    <property type="entry name" value="NAD(P)-binding Rossmann-like Domain"/>
    <property type="match status" value="1"/>
</dbReference>
<evidence type="ECO:0008006" key="3">
    <source>
        <dbReference type="Google" id="ProtNLM"/>
    </source>
</evidence>
<dbReference type="Proteomes" id="UP000236290">
    <property type="component" value="Unassembled WGS sequence"/>
</dbReference>
<dbReference type="AlphaFoldDB" id="A0A2K0UJ90"/>
<dbReference type="EMBL" id="MTYI01000023">
    <property type="protein sequence ID" value="PNP57834.1"/>
    <property type="molecule type" value="Genomic_DNA"/>
</dbReference>
<protein>
    <recommendedName>
        <fullName evidence="3">NAD-dependent epimerase/dehydratase domain-containing protein</fullName>
    </recommendedName>
</protein>